<dbReference type="Pfam" id="PF13374">
    <property type="entry name" value="TPR_10"/>
    <property type="match status" value="1"/>
</dbReference>
<dbReference type="PROSITE" id="PS00107">
    <property type="entry name" value="PROTEIN_KINASE_ATP"/>
    <property type="match status" value="1"/>
</dbReference>
<evidence type="ECO:0000256" key="7">
    <source>
        <dbReference type="SAM" id="MobiDB-lite"/>
    </source>
</evidence>
<keyword evidence="11" id="KW-1185">Reference proteome</keyword>
<sequence length="939" mass="103546">MNDFSVSGFDLSVEPSATRNLTDGQRDRLAVLLDEYLVGLERGTPPNVADLVADDPELAEPLTNYVHGLEDLHQVAAGFAPRSGDQDAGRASETGETSHTVLGDFELIEEVGRGGMGVVYRAQQRSLDRTVAIKLLPFAAVLDSRQITRFRNEAQAAAQLQHPNIVPVYTVGVDRGVHYYAMQFIEGQSFAESIASHVSNQSLPEIETCVRQGIAVAGALHAAHETGVVHRDIKPSNLLLGNDGQVWVTDFGLARCQTDVTMTRTGDIVGTMKYMSPEQARGESAIVDGRTDVYSLGVTLYEMLCLRPAFDGGETPVVLRQIEELSPTPLRSNRPDVPNSLETVIAKAMSKNRDSRYDTALEFAEDLQRVLDGTPTIARNPTFLDRAAQWAVARKRAVAAGVAFGLVLLIGLAVSIALIAAAKQESDRNAILAKRSSQLARTTVDELGAKMAELLADIPEAESVRRQLLQETLAYYQSFADQVDDDPQLIKDLAVTYGKIGSLQNEIGSSEQAIEALSESRILFTRLVEEHPGDWDLVHQLATSENNLALALDRAGRYKAAEEHYQSAIEIGELLIQSDRENAEWRTGLSLAFGNYALLLGKTRRSEESERMLEQSLLIAAIDEDKNSPDNEDKLQRQLASTYQNLSGLLAEHSPKKSIEYAREALRYQMDALARNENDSQLASQVGLTLNSLGAAQAALGDSEGAIFSYRQAADIQRQLYDRQPYAMTHQRDLAVTENNLGLALAAEGQYEPARHAFDQALQFQQTLATEFADDAEIQSTLGGIYNNLGFVQEKLSDLPEALRSYRMAVQYQQAAHKAADEVPRYREFLSKHFFNCARLLREDGQTDESIKFTLQRRDLWLSDPSRLSGVADEFLTTATVISLNKSSPGKITYSRDDCVRLARETITKAIGAGFDPPDEFFDRPEYQDLRPNTSLQGI</sequence>
<keyword evidence="1 10" id="KW-0808">Transferase</keyword>
<dbReference type="InterPro" id="IPR011990">
    <property type="entry name" value="TPR-like_helical_dom_sf"/>
</dbReference>
<dbReference type="PANTHER" id="PTHR43289">
    <property type="entry name" value="MITOGEN-ACTIVATED PROTEIN KINASE KINASE KINASE 20-RELATED"/>
    <property type="match status" value="1"/>
</dbReference>
<evidence type="ECO:0000256" key="3">
    <source>
        <dbReference type="ARBA" id="ARBA00022777"/>
    </source>
</evidence>
<dbReference type="PANTHER" id="PTHR43289:SF34">
    <property type="entry name" value="SERINE_THREONINE-PROTEIN KINASE YBDM-RELATED"/>
    <property type="match status" value="1"/>
</dbReference>
<feature type="region of interest" description="Disordered" evidence="7">
    <location>
        <begin position="80"/>
        <end position="99"/>
    </location>
</feature>
<accession>A0ABT7PRP0</accession>
<feature type="binding site" evidence="6">
    <location>
        <position position="134"/>
    </location>
    <ligand>
        <name>ATP</name>
        <dbReference type="ChEBI" id="CHEBI:30616"/>
    </ligand>
</feature>
<protein>
    <submittedName>
        <fullName evidence="10">Serine/threonine-protein kinase</fullName>
        <ecNumber evidence="10">2.7.11.1</ecNumber>
    </submittedName>
</protein>
<dbReference type="Gene3D" id="1.10.510.10">
    <property type="entry name" value="Transferase(Phosphotransferase) domain 1"/>
    <property type="match status" value="1"/>
</dbReference>
<dbReference type="InterPro" id="IPR017441">
    <property type="entry name" value="Protein_kinase_ATP_BS"/>
</dbReference>
<dbReference type="PROSITE" id="PS00108">
    <property type="entry name" value="PROTEIN_KINASE_ST"/>
    <property type="match status" value="1"/>
</dbReference>
<keyword evidence="5" id="KW-0802">TPR repeat</keyword>
<feature type="repeat" description="TPR" evidence="5">
    <location>
        <begin position="735"/>
        <end position="768"/>
    </location>
</feature>
<dbReference type="EMBL" id="JASZZN010000032">
    <property type="protein sequence ID" value="MDM4019168.1"/>
    <property type="molecule type" value="Genomic_DNA"/>
</dbReference>
<keyword evidence="8" id="KW-0472">Membrane</keyword>
<dbReference type="InterPro" id="IPR019734">
    <property type="entry name" value="TPR_rpt"/>
</dbReference>
<dbReference type="SMART" id="SM00028">
    <property type="entry name" value="TPR"/>
    <property type="match status" value="5"/>
</dbReference>
<dbReference type="InterPro" id="IPR008271">
    <property type="entry name" value="Ser/Thr_kinase_AS"/>
</dbReference>
<dbReference type="EC" id="2.7.11.1" evidence="10"/>
<evidence type="ECO:0000256" key="4">
    <source>
        <dbReference type="ARBA" id="ARBA00022840"/>
    </source>
</evidence>
<evidence type="ECO:0000259" key="9">
    <source>
        <dbReference type="PROSITE" id="PS50011"/>
    </source>
</evidence>
<dbReference type="InterPro" id="IPR000719">
    <property type="entry name" value="Prot_kinase_dom"/>
</dbReference>
<comment type="caution">
    <text evidence="10">The sequence shown here is derived from an EMBL/GenBank/DDBJ whole genome shotgun (WGS) entry which is preliminary data.</text>
</comment>
<evidence type="ECO:0000313" key="10">
    <source>
        <dbReference type="EMBL" id="MDM4019168.1"/>
    </source>
</evidence>
<keyword evidence="8" id="KW-0812">Transmembrane</keyword>
<keyword evidence="8" id="KW-1133">Transmembrane helix</keyword>
<feature type="transmembrane region" description="Helical" evidence="8">
    <location>
        <begin position="397"/>
        <end position="422"/>
    </location>
</feature>
<keyword evidence="3 10" id="KW-0418">Kinase</keyword>
<keyword evidence="2 6" id="KW-0547">Nucleotide-binding</keyword>
<reference evidence="10 11" key="1">
    <citation type="submission" date="2023-06" db="EMBL/GenBank/DDBJ databases">
        <title>Roseiconus lacunae JC819 isolated from Gulf of Mannar region, Tamil Nadu.</title>
        <authorList>
            <person name="Pk S."/>
            <person name="Ch S."/>
            <person name="Ch V.R."/>
        </authorList>
    </citation>
    <scope>NUCLEOTIDE SEQUENCE [LARGE SCALE GENOMIC DNA]</scope>
    <source>
        <strain evidence="10 11">JC819</strain>
    </source>
</reference>
<gene>
    <name evidence="10" type="ORF">QTN89_27180</name>
</gene>
<name>A0ABT7PRP0_9BACT</name>
<dbReference type="SUPFAM" id="SSF48452">
    <property type="entry name" value="TPR-like"/>
    <property type="match status" value="2"/>
</dbReference>
<proteinExistence type="predicted"/>
<keyword evidence="4 6" id="KW-0067">ATP-binding</keyword>
<dbReference type="InterPro" id="IPR011009">
    <property type="entry name" value="Kinase-like_dom_sf"/>
</dbReference>
<dbReference type="PROSITE" id="PS50011">
    <property type="entry name" value="PROTEIN_KINASE_DOM"/>
    <property type="match status" value="1"/>
</dbReference>
<dbReference type="SMART" id="SM00220">
    <property type="entry name" value="S_TKc"/>
    <property type="match status" value="1"/>
</dbReference>
<dbReference type="RefSeq" id="WP_289167229.1">
    <property type="nucleotide sequence ID" value="NZ_JASZZN010000032.1"/>
</dbReference>
<feature type="domain" description="Protein kinase" evidence="9">
    <location>
        <begin position="105"/>
        <end position="371"/>
    </location>
</feature>
<dbReference type="Proteomes" id="UP001239462">
    <property type="component" value="Unassembled WGS sequence"/>
</dbReference>
<evidence type="ECO:0000256" key="5">
    <source>
        <dbReference type="PROSITE-ProRule" id="PRU00339"/>
    </source>
</evidence>
<dbReference type="SUPFAM" id="SSF56112">
    <property type="entry name" value="Protein kinase-like (PK-like)"/>
    <property type="match status" value="1"/>
</dbReference>
<dbReference type="Gene3D" id="3.30.200.20">
    <property type="entry name" value="Phosphorylase Kinase, domain 1"/>
    <property type="match status" value="1"/>
</dbReference>
<dbReference type="Pfam" id="PF00069">
    <property type="entry name" value="Pkinase"/>
    <property type="match status" value="1"/>
</dbReference>
<evidence type="ECO:0000256" key="1">
    <source>
        <dbReference type="ARBA" id="ARBA00022679"/>
    </source>
</evidence>
<evidence type="ECO:0000313" key="11">
    <source>
        <dbReference type="Proteomes" id="UP001239462"/>
    </source>
</evidence>
<dbReference type="CDD" id="cd14014">
    <property type="entry name" value="STKc_PknB_like"/>
    <property type="match status" value="1"/>
</dbReference>
<evidence type="ECO:0000256" key="8">
    <source>
        <dbReference type="SAM" id="Phobius"/>
    </source>
</evidence>
<dbReference type="GO" id="GO:0004674">
    <property type="term" value="F:protein serine/threonine kinase activity"/>
    <property type="evidence" value="ECO:0007669"/>
    <property type="project" value="UniProtKB-EC"/>
</dbReference>
<evidence type="ECO:0000256" key="6">
    <source>
        <dbReference type="PROSITE-ProRule" id="PRU10141"/>
    </source>
</evidence>
<organism evidence="10 11">
    <name type="scientific">Roseiconus lacunae</name>
    <dbReference type="NCBI Taxonomy" id="2605694"/>
    <lineage>
        <taxon>Bacteria</taxon>
        <taxon>Pseudomonadati</taxon>
        <taxon>Planctomycetota</taxon>
        <taxon>Planctomycetia</taxon>
        <taxon>Pirellulales</taxon>
        <taxon>Pirellulaceae</taxon>
        <taxon>Roseiconus</taxon>
    </lineage>
</organism>
<evidence type="ECO:0000256" key="2">
    <source>
        <dbReference type="ARBA" id="ARBA00022741"/>
    </source>
</evidence>
<dbReference type="Gene3D" id="1.25.40.10">
    <property type="entry name" value="Tetratricopeptide repeat domain"/>
    <property type="match status" value="3"/>
</dbReference>
<dbReference type="PROSITE" id="PS50005">
    <property type="entry name" value="TPR"/>
    <property type="match status" value="1"/>
</dbReference>